<accession>A0A256FXC4</accession>
<dbReference type="AlphaFoldDB" id="A0A256FXC4"/>
<evidence type="ECO:0000313" key="2">
    <source>
        <dbReference type="Proteomes" id="UP000215590"/>
    </source>
</evidence>
<keyword evidence="2" id="KW-1185">Reference proteome</keyword>
<name>A0A256FXC4_9HYPH</name>
<comment type="caution">
    <text evidence="1">The sequence shown here is derived from an EMBL/GenBank/DDBJ whole genome shotgun (WGS) entry which is preliminary data.</text>
</comment>
<dbReference type="EMBL" id="NNRJ01000016">
    <property type="protein sequence ID" value="OYR19497.1"/>
    <property type="molecule type" value="Genomic_DNA"/>
</dbReference>
<sequence length="44" mass="5132">MIGRRRHDRISTKIVSANLWKTTDFADRYLRMGGQNGEVGVRIR</sequence>
<organism evidence="1 2">
    <name type="scientific">Brucella thiophenivorans</name>
    <dbReference type="NCBI Taxonomy" id="571255"/>
    <lineage>
        <taxon>Bacteria</taxon>
        <taxon>Pseudomonadati</taxon>
        <taxon>Pseudomonadota</taxon>
        <taxon>Alphaproteobacteria</taxon>
        <taxon>Hyphomicrobiales</taxon>
        <taxon>Brucellaceae</taxon>
        <taxon>Brucella/Ochrobactrum group</taxon>
        <taxon>Brucella</taxon>
    </lineage>
</organism>
<dbReference type="Proteomes" id="UP000215590">
    <property type="component" value="Unassembled WGS sequence"/>
</dbReference>
<evidence type="ECO:0000313" key="1">
    <source>
        <dbReference type="EMBL" id="OYR19497.1"/>
    </source>
</evidence>
<gene>
    <name evidence="1" type="ORF">CEV31_1779</name>
</gene>
<proteinExistence type="predicted"/>
<protein>
    <submittedName>
        <fullName evidence="1">Uncharacterized protein</fullName>
    </submittedName>
</protein>
<reference evidence="1 2" key="1">
    <citation type="submission" date="2017-07" db="EMBL/GenBank/DDBJ databases">
        <title>Phylogenetic study on the rhizospheric bacterium Ochrobactrum sp. A44.</title>
        <authorList>
            <person name="Krzyzanowska D.M."/>
            <person name="Ossowicki A."/>
            <person name="Rajewska M."/>
            <person name="Maciag T."/>
            <person name="Kaczynski Z."/>
            <person name="Czerwicka M."/>
            <person name="Jafra S."/>
        </authorList>
    </citation>
    <scope>NUCLEOTIDE SEQUENCE [LARGE SCALE GENOMIC DNA]</scope>
    <source>
        <strain evidence="1 2">DSM 7216</strain>
    </source>
</reference>